<proteinExistence type="predicted"/>
<feature type="compositionally biased region" description="Basic and acidic residues" evidence="1">
    <location>
        <begin position="151"/>
        <end position="162"/>
    </location>
</feature>
<dbReference type="Pfam" id="PF01556">
    <property type="entry name" value="DnaJ_C"/>
    <property type="match status" value="1"/>
</dbReference>
<dbReference type="InterPro" id="IPR044713">
    <property type="entry name" value="DNJA1/2-like"/>
</dbReference>
<accession>A0AAD3H5P6</accession>
<dbReference type="Proteomes" id="UP001054902">
    <property type="component" value="Unassembled WGS sequence"/>
</dbReference>
<sequence length="619" mass="68410">MVTFNSTSNRKNFALVAASLTLSASLSNATHVTSSSVISKVRGGDISNLGNSSAPHSSSSKPVPTETSNDSNVSKRKKKKKRKSSKSSINNVSTKSTDVHNEKGNIEVDSKKEGNDSSSSMKHGKTNDPNDVKRKEKQNESNDNSSKSKPRKEESAQNRDKQNPSAAVPPPPKAKDSSNGLIEEIIQSQDLYHILNLDKGQKLSYTSVEITKAYRRRCVLTHPDKLNGDRRAFDKVSEAYDVLKDEEKKKIYDRYGLEAVKDPDFAARASMGSAFSGMGSSFQDQIFKSFFGSAAPTSGPRGFNRMPRKNNDMKYELEVSLEDMYKGAHREVRISQPNGPKVVDLDIPAGVLQGSTIRLSGMVDHIQSATPGDVIFIIRQKQNPRFTRKGHDLAMELKISLGEAICGFEREIVHLDGRKIHVNGPISQKIRNGQGEDTDSVPEMIKTGDVHVLKGEGMPKKLASRPYDYAFADDDNRLETFGDLYIQYEVEMPSTNDSKLQQRLTNEERKTLGILLNKLQGINNNKDKNESASKAAIIKELMKSDASNFGRASGKATPERIGDEDGDHMHTEDEDQHHYSRGFQYFSSGGQFFSRGSSPFTSSSSYGADDDGDVQCQQM</sequence>
<feature type="region of interest" description="Disordered" evidence="1">
    <location>
        <begin position="548"/>
        <end position="581"/>
    </location>
</feature>
<dbReference type="GO" id="GO:0006457">
    <property type="term" value="P:protein folding"/>
    <property type="evidence" value="ECO:0007669"/>
    <property type="project" value="InterPro"/>
</dbReference>
<dbReference type="InterPro" id="IPR001623">
    <property type="entry name" value="DnaJ_domain"/>
</dbReference>
<protein>
    <recommendedName>
        <fullName evidence="3">J domain-containing protein</fullName>
    </recommendedName>
</protein>
<dbReference type="PRINTS" id="PR00625">
    <property type="entry name" value="JDOMAIN"/>
</dbReference>
<dbReference type="AlphaFoldDB" id="A0AAD3H5P6"/>
<dbReference type="EMBL" id="BLLK01000045">
    <property type="protein sequence ID" value="GFH51241.1"/>
    <property type="molecule type" value="Genomic_DNA"/>
</dbReference>
<feature type="compositionally biased region" description="Basic residues" evidence="1">
    <location>
        <begin position="74"/>
        <end position="85"/>
    </location>
</feature>
<dbReference type="InterPro" id="IPR002939">
    <property type="entry name" value="DnaJ_C"/>
</dbReference>
<dbReference type="PROSITE" id="PS00636">
    <property type="entry name" value="DNAJ_1"/>
    <property type="match status" value="1"/>
</dbReference>
<dbReference type="Gene3D" id="2.60.260.20">
    <property type="entry name" value="Urease metallochaperone UreE, N-terminal domain"/>
    <property type="match status" value="2"/>
</dbReference>
<organism evidence="4 5">
    <name type="scientific">Chaetoceros tenuissimus</name>
    <dbReference type="NCBI Taxonomy" id="426638"/>
    <lineage>
        <taxon>Eukaryota</taxon>
        <taxon>Sar</taxon>
        <taxon>Stramenopiles</taxon>
        <taxon>Ochrophyta</taxon>
        <taxon>Bacillariophyta</taxon>
        <taxon>Coscinodiscophyceae</taxon>
        <taxon>Chaetocerotophycidae</taxon>
        <taxon>Chaetocerotales</taxon>
        <taxon>Chaetocerotaceae</taxon>
        <taxon>Chaetoceros</taxon>
    </lineage>
</organism>
<dbReference type="CDD" id="cd10747">
    <property type="entry name" value="DnaJ_C"/>
    <property type="match status" value="1"/>
</dbReference>
<dbReference type="CDD" id="cd06257">
    <property type="entry name" value="DnaJ"/>
    <property type="match status" value="1"/>
</dbReference>
<evidence type="ECO:0000259" key="3">
    <source>
        <dbReference type="PROSITE" id="PS50076"/>
    </source>
</evidence>
<feature type="signal peptide" evidence="2">
    <location>
        <begin position="1"/>
        <end position="29"/>
    </location>
</feature>
<dbReference type="PANTHER" id="PTHR43888">
    <property type="entry name" value="DNAJ-LIKE-2, ISOFORM A-RELATED"/>
    <property type="match status" value="1"/>
</dbReference>
<dbReference type="InterPro" id="IPR018253">
    <property type="entry name" value="DnaJ_domain_CS"/>
</dbReference>
<keyword evidence="2" id="KW-0732">Signal</keyword>
<dbReference type="Gene3D" id="1.10.287.110">
    <property type="entry name" value="DnaJ domain"/>
    <property type="match status" value="1"/>
</dbReference>
<feature type="chain" id="PRO_5042171950" description="J domain-containing protein" evidence="2">
    <location>
        <begin position="30"/>
        <end position="619"/>
    </location>
</feature>
<dbReference type="GO" id="GO:0030544">
    <property type="term" value="F:Hsp70 protein binding"/>
    <property type="evidence" value="ECO:0007669"/>
    <property type="project" value="InterPro"/>
</dbReference>
<feature type="compositionally biased region" description="Low complexity" evidence="1">
    <location>
        <begin position="86"/>
        <end position="96"/>
    </location>
</feature>
<dbReference type="Pfam" id="PF00226">
    <property type="entry name" value="DnaJ"/>
    <property type="match status" value="1"/>
</dbReference>
<feature type="region of interest" description="Disordered" evidence="1">
    <location>
        <begin position="47"/>
        <end position="178"/>
    </location>
</feature>
<gene>
    <name evidence="4" type="ORF">CTEN210_07717</name>
</gene>
<dbReference type="SUPFAM" id="SSF46565">
    <property type="entry name" value="Chaperone J-domain"/>
    <property type="match status" value="1"/>
</dbReference>
<evidence type="ECO:0000313" key="4">
    <source>
        <dbReference type="EMBL" id="GFH51241.1"/>
    </source>
</evidence>
<reference evidence="4 5" key="1">
    <citation type="journal article" date="2021" name="Sci. Rep.">
        <title>The genome of the diatom Chaetoceros tenuissimus carries an ancient integrated fragment of an extant virus.</title>
        <authorList>
            <person name="Hongo Y."/>
            <person name="Kimura K."/>
            <person name="Takaki Y."/>
            <person name="Yoshida Y."/>
            <person name="Baba S."/>
            <person name="Kobayashi G."/>
            <person name="Nagasaki K."/>
            <person name="Hano T."/>
            <person name="Tomaru Y."/>
        </authorList>
    </citation>
    <scope>NUCLEOTIDE SEQUENCE [LARGE SCALE GENOMIC DNA]</scope>
    <source>
        <strain evidence="4 5">NIES-3715</strain>
    </source>
</reference>
<feature type="compositionally biased region" description="Basic and acidic residues" evidence="1">
    <location>
        <begin position="97"/>
        <end position="115"/>
    </location>
</feature>
<dbReference type="PROSITE" id="PS50076">
    <property type="entry name" value="DNAJ_2"/>
    <property type="match status" value="1"/>
</dbReference>
<evidence type="ECO:0000313" key="5">
    <source>
        <dbReference type="Proteomes" id="UP001054902"/>
    </source>
</evidence>
<dbReference type="GO" id="GO:0051082">
    <property type="term" value="F:unfolded protein binding"/>
    <property type="evidence" value="ECO:0007669"/>
    <property type="project" value="InterPro"/>
</dbReference>
<feature type="compositionally biased region" description="Low complexity" evidence="1">
    <location>
        <begin position="47"/>
        <end position="60"/>
    </location>
</feature>
<dbReference type="SUPFAM" id="SSF49493">
    <property type="entry name" value="HSP40/DnaJ peptide-binding domain"/>
    <property type="match status" value="2"/>
</dbReference>
<dbReference type="InterPro" id="IPR036869">
    <property type="entry name" value="J_dom_sf"/>
</dbReference>
<dbReference type="InterPro" id="IPR008971">
    <property type="entry name" value="HSP40/DnaJ_pept-bd"/>
</dbReference>
<feature type="compositionally biased region" description="Basic and acidic residues" evidence="1">
    <location>
        <begin position="125"/>
        <end position="140"/>
    </location>
</feature>
<evidence type="ECO:0000256" key="2">
    <source>
        <dbReference type="SAM" id="SignalP"/>
    </source>
</evidence>
<evidence type="ECO:0000256" key="1">
    <source>
        <dbReference type="SAM" id="MobiDB-lite"/>
    </source>
</evidence>
<feature type="compositionally biased region" description="Low complexity" evidence="1">
    <location>
        <begin position="597"/>
        <end position="607"/>
    </location>
</feature>
<keyword evidence="5" id="KW-1185">Reference proteome</keyword>
<comment type="caution">
    <text evidence="4">The sequence shown here is derived from an EMBL/GenBank/DDBJ whole genome shotgun (WGS) entry which is preliminary data.</text>
</comment>
<dbReference type="SMART" id="SM00271">
    <property type="entry name" value="DnaJ"/>
    <property type="match status" value="1"/>
</dbReference>
<feature type="domain" description="J" evidence="3">
    <location>
        <begin position="190"/>
        <end position="256"/>
    </location>
</feature>
<name>A0AAD3H5P6_9STRA</name>
<feature type="compositionally biased region" description="Basic and acidic residues" evidence="1">
    <location>
        <begin position="557"/>
        <end position="578"/>
    </location>
</feature>
<feature type="region of interest" description="Disordered" evidence="1">
    <location>
        <begin position="597"/>
        <end position="619"/>
    </location>
</feature>